<sequence length="713" mass="80018">MESVHIPKGHIRASENSEKARNRIYSLYRRFPSIFCIRGQSSTRIAHHKGNIREARGCHCPREDDRAIKAPRISWIYSRHRKDGDRFVPRKEKSFIGAVRSKAKRHSVVQVAGKTAGWTHSLLETNLPFRGNLYKTTPRTVTQKEGSFQTLGGSKGRTKFLEQNHRTPLVPLAWIGAQWSYPHRRFPGGSRSGPHETWQAKEARTIRNHTMPCTHHSHRDMDTTENITTGTTREWNLGLGYGFHSGKISSVKRLKQVVTATNSRSTDLGRSQIPEHLDHTTLGEGVSQCRSRCTLTKGGYRFGHNGKGDHWKMGSVFFNPIPGRWRSRPSSVKKRPTWKIPSPSQSTCRVGSHKVAIAIGSGSRSISLSLISDKWAGGNLFTANPEARGLFKKQCTQLFRDFAKNGPRILGRVVNETQEDGTIDRILREDEAADVTRTNSTAGAQRRVRHIIRHRESTSKWWEELAVIGMELLKNVKPRSAWSVLTHVAALIAGRFPTELKKTYVRLATPLCAVTTSQAGTHILSIEEAQSLIRHALERGRIDFAAWVAVTFETVSRAGSTASIRLNGIEVRDNAFVLWCPKNKTISGGMKVRVNVGGPLNAYSLLNRLIETHKRLTAIKPYTFLFAEPGKERPSPLLRLQENFRTWSGRLFKEKYGAHSMRKGAAVLLHKMGVEAETIAALGGWLSSQGLLSYISTAIREDEGWPMESSLNH</sequence>
<keyword evidence="3" id="KW-1185">Reference proteome</keyword>
<evidence type="ECO:0000313" key="2">
    <source>
        <dbReference type="EMBL" id="GKT23066.1"/>
    </source>
</evidence>
<proteinExistence type="predicted"/>
<organism evidence="2 3">
    <name type="scientific">Aduncisulcus paluster</name>
    <dbReference type="NCBI Taxonomy" id="2918883"/>
    <lineage>
        <taxon>Eukaryota</taxon>
        <taxon>Metamonada</taxon>
        <taxon>Carpediemonas-like organisms</taxon>
        <taxon>Aduncisulcus</taxon>
    </lineage>
</organism>
<dbReference type="SUPFAM" id="SSF56349">
    <property type="entry name" value="DNA breaking-rejoining enzymes"/>
    <property type="match status" value="1"/>
</dbReference>
<comment type="caution">
    <text evidence="2">The sequence shown here is derived from an EMBL/GenBank/DDBJ whole genome shotgun (WGS) entry which is preliminary data.</text>
</comment>
<evidence type="ECO:0000256" key="1">
    <source>
        <dbReference type="ARBA" id="ARBA00023172"/>
    </source>
</evidence>
<protein>
    <recommendedName>
        <fullName evidence="4">Tyr recombinase domain-containing protein</fullName>
    </recommendedName>
</protein>
<gene>
    <name evidence="2" type="ORF">ADUPG1_012314</name>
</gene>
<reference evidence="2" key="1">
    <citation type="submission" date="2022-03" db="EMBL/GenBank/DDBJ databases">
        <title>Draft genome sequence of Aduncisulcus paluster, a free-living microaerophilic Fornicata.</title>
        <authorList>
            <person name="Yuyama I."/>
            <person name="Kume K."/>
            <person name="Tamura T."/>
            <person name="Inagaki Y."/>
            <person name="Hashimoto T."/>
        </authorList>
    </citation>
    <scope>NUCLEOTIDE SEQUENCE</scope>
    <source>
        <strain evidence="2">NY0171</strain>
    </source>
</reference>
<keyword evidence="1" id="KW-0233">DNA recombination</keyword>
<dbReference type="EMBL" id="BQXS01012441">
    <property type="protein sequence ID" value="GKT23066.1"/>
    <property type="molecule type" value="Genomic_DNA"/>
</dbReference>
<dbReference type="Proteomes" id="UP001057375">
    <property type="component" value="Unassembled WGS sequence"/>
</dbReference>
<accession>A0ABQ5K2T2</accession>
<dbReference type="Gene3D" id="1.10.443.10">
    <property type="entry name" value="Intergrase catalytic core"/>
    <property type="match status" value="1"/>
</dbReference>
<name>A0ABQ5K2T2_9EUKA</name>
<dbReference type="InterPro" id="IPR011010">
    <property type="entry name" value="DNA_brk_join_enz"/>
</dbReference>
<evidence type="ECO:0008006" key="4">
    <source>
        <dbReference type="Google" id="ProtNLM"/>
    </source>
</evidence>
<evidence type="ECO:0000313" key="3">
    <source>
        <dbReference type="Proteomes" id="UP001057375"/>
    </source>
</evidence>
<dbReference type="InterPro" id="IPR013762">
    <property type="entry name" value="Integrase-like_cat_sf"/>
</dbReference>